<evidence type="ECO:0000256" key="5">
    <source>
        <dbReference type="ARBA" id="ARBA00022679"/>
    </source>
</evidence>
<dbReference type="Gene3D" id="2.170.120.12">
    <property type="entry name" value="DNA-directed RNA polymerase, insert domain"/>
    <property type="match status" value="1"/>
</dbReference>
<evidence type="ECO:0000256" key="11">
    <source>
        <dbReference type="SAM" id="MobiDB-lite"/>
    </source>
</evidence>
<dbReference type="Pfam" id="PF01000">
    <property type="entry name" value="RNA_pol_A_bac"/>
    <property type="match status" value="1"/>
</dbReference>
<dbReference type="GO" id="GO:0003677">
    <property type="term" value="F:DNA binding"/>
    <property type="evidence" value="ECO:0007669"/>
    <property type="project" value="InterPro"/>
</dbReference>
<dbReference type="GO" id="GO:0000428">
    <property type="term" value="C:DNA-directed RNA polymerase complex"/>
    <property type="evidence" value="ECO:0007669"/>
    <property type="project" value="UniProtKB-KW"/>
</dbReference>
<sequence>MESIILPSKIEIKKGKLPNQATITVEPCYYGYGTTLGNALRRTILSSLPGAAVTAVKIKGVQHEFSAIPHVKEDVIEVILNLKQLRMKIYQEEPVKLILRAKGDGKVTAVNIEKNSEVEIANPDLFIATLTNKNAELEMEITVSQGRGYVPVEARSKEKLEVGAIAIDSIFTPVKSIGYKVDNVRVGDITNYDKLILELETDGTITPEDALKQSAQILINHFNLFLNEGQEEFKTEEVEETSVSEDVEEETEEEVVEETDESPKKKRGKAKKV</sequence>
<proteinExistence type="inferred from homology"/>
<evidence type="ECO:0000256" key="3">
    <source>
        <dbReference type="ARBA" id="ARBA00015972"/>
    </source>
</evidence>
<accession>A0A1F5S3P6</accession>
<evidence type="ECO:0000256" key="10">
    <source>
        <dbReference type="ARBA" id="ARBA00048552"/>
    </source>
</evidence>
<dbReference type="SMART" id="SM00662">
    <property type="entry name" value="RPOLD"/>
    <property type="match status" value="1"/>
</dbReference>
<dbReference type="InterPro" id="IPR011773">
    <property type="entry name" value="DNA-dir_RpoA"/>
</dbReference>
<comment type="similarity">
    <text evidence="1">Belongs to the RNA polymerase alpha chain family.</text>
</comment>
<dbReference type="SUPFAM" id="SSF56553">
    <property type="entry name" value="Insert subdomain of RNA polymerase alpha subunit"/>
    <property type="match status" value="1"/>
</dbReference>
<dbReference type="NCBIfam" id="NF003519">
    <property type="entry name" value="PRK05182.2-5"/>
    <property type="match status" value="1"/>
</dbReference>
<dbReference type="NCBIfam" id="TIGR02027">
    <property type="entry name" value="rpoA"/>
    <property type="match status" value="1"/>
</dbReference>
<keyword evidence="6" id="KW-0548">Nucleotidyltransferase</keyword>
<dbReference type="FunFam" id="2.170.120.12:FF:000001">
    <property type="entry name" value="DNA-directed RNA polymerase subunit alpha"/>
    <property type="match status" value="1"/>
</dbReference>
<evidence type="ECO:0000256" key="1">
    <source>
        <dbReference type="ARBA" id="ARBA00007123"/>
    </source>
</evidence>
<evidence type="ECO:0000256" key="9">
    <source>
        <dbReference type="ARBA" id="ARBA00033070"/>
    </source>
</evidence>
<evidence type="ECO:0000256" key="7">
    <source>
        <dbReference type="ARBA" id="ARBA00023163"/>
    </source>
</evidence>
<dbReference type="CDD" id="cd06928">
    <property type="entry name" value="RNAP_alpha_NTD"/>
    <property type="match status" value="1"/>
</dbReference>
<feature type="compositionally biased region" description="Basic residues" evidence="11">
    <location>
        <begin position="264"/>
        <end position="273"/>
    </location>
</feature>
<dbReference type="InterPro" id="IPR011262">
    <property type="entry name" value="DNA-dir_RNA_pol_insert"/>
</dbReference>
<evidence type="ECO:0000256" key="8">
    <source>
        <dbReference type="ARBA" id="ARBA00032524"/>
    </source>
</evidence>
<comment type="catalytic activity">
    <reaction evidence="10">
        <text>RNA(n) + a ribonucleoside 5'-triphosphate = RNA(n+1) + diphosphate</text>
        <dbReference type="Rhea" id="RHEA:21248"/>
        <dbReference type="Rhea" id="RHEA-COMP:14527"/>
        <dbReference type="Rhea" id="RHEA-COMP:17342"/>
        <dbReference type="ChEBI" id="CHEBI:33019"/>
        <dbReference type="ChEBI" id="CHEBI:61557"/>
        <dbReference type="ChEBI" id="CHEBI:140395"/>
        <dbReference type="EC" id="2.7.7.6"/>
    </reaction>
</comment>
<dbReference type="GO" id="GO:0006351">
    <property type="term" value="P:DNA-templated transcription"/>
    <property type="evidence" value="ECO:0007669"/>
    <property type="project" value="InterPro"/>
</dbReference>
<keyword evidence="7" id="KW-0804">Transcription</keyword>
<dbReference type="Pfam" id="PF01193">
    <property type="entry name" value="RNA_pol_L"/>
    <property type="match status" value="1"/>
</dbReference>
<dbReference type="GO" id="GO:0005737">
    <property type="term" value="C:cytoplasm"/>
    <property type="evidence" value="ECO:0007669"/>
    <property type="project" value="UniProtKB-ARBA"/>
</dbReference>
<dbReference type="InterPro" id="IPR036643">
    <property type="entry name" value="RNApol_insert_sf"/>
</dbReference>
<feature type="domain" description="DNA-directed RNA polymerase RpoA/D/Rpb3-type" evidence="12">
    <location>
        <begin position="20"/>
        <end position="228"/>
    </location>
</feature>
<gene>
    <name evidence="13" type="ORF">A2257_00840</name>
</gene>
<dbReference type="GO" id="GO:0003899">
    <property type="term" value="F:DNA-directed RNA polymerase activity"/>
    <property type="evidence" value="ECO:0007669"/>
    <property type="project" value="UniProtKB-EC"/>
</dbReference>
<organism evidence="13 14">
    <name type="scientific">Candidatus Falkowbacteria bacterium RIFOXYA2_FULL_38_12</name>
    <dbReference type="NCBI Taxonomy" id="1797993"/>
    <lineage>
        <taxon>Bacteria</taxon>
        <taxon>Candidatus Falkowiibacteriota</taxon>
    </lineage>
</organism>
<dbReference type="Proteomes" id="UP000177407">
    <property type="component" value="Unassembled WGS sequence"/>
</dbReference>
<dbReference type="InterPro" id="IPR011263">
    <property type="entry name" value="DNA-dir_RNA_pol_RpoA/D/Rpb3"/>
</dbReference>
<dbReference type="EC" id="2.7.7.6" evidence="2"/>
<evidence type="ECO:0000256" key="2">
    <source>
        <dbReference type="ARBA" id="ARBA00012418"/>
    </source>
</evidence>
<reference evidence="13 14" key="1">
    <citation type="journal article" date="2016" name="Nat. Commun.">
        <title>Thousands of microbial genomes shed light on interconnected biogeochemical processes in an aquifer system.</title>
        <authorList>
            <person name="Anantharaman K."/>
            <person name="Brown C.T."/>
            <person name="Hug L.A."/>
            <person name="Sharon I."/>
            <person name="Castelle C.J."/>
            <person name="Probst A.J."/>
            <person name="Thomas B.C."/>
            <person name="Singh A."/>
            <person name="Wilkins M.J."/>
            <person name="Karaoz U."/>
            <person name="Brodie E.L."/>
            <person name="Williams K.H."/>
            <person name="Hubbard S.S."/>
            <person name="Banfield J.F."/>
        </authorList>
    </citation>
    <scope>NUCLEOTIDE SEQUENCE [LARGE SCALE GENOMIC DNA]</scope>
</reference>
<evidence type="ECO:0000313" key="13">
    <source>
        <dbReference type="EMBL" id="OGF21314.1"/>
    </source>
</evidence>
<protein>
    <recommendedName>
        <fullName evidence="3">DNA-directed RNA polymerase subunit alpha</fullName>
        <ecNumber evidence="2">2.7.7.6</ecNumber>
    </recommendedName>
    <alternativeName>
        <fullName evidence="9">RNA polymerase subunit alpha</fullName>
    </alternativeName>
    <alternativeName>
        <fullName evidence="8">Transcriptase subunit alpha</fullName>
    </alternativeName>
</protein>
<name>A0A1F5S3P6_9BACT</name>
<feature type="region of interest" description="Disordered" evidence="11">
    <location>
        <begin position="232"/>
        <end position="273"/>
    </location>
</feature>
<dbReference type="InterPro" id="IPR036603">
    <property type="entry name" value="RBP11-like"/>
</dbReference>
<evidence type="ECO:0000313" key="14">
    <source>
        <dbReference type="Proteomes" id="UP000177407"/>
    </source>
</evidence>
<dbReference type="SUPFAM" id="SSF55257">
    <property type="entry name" value="RBP11-like subunits of RNA polymerase"/>
    <property type="match status" value="1"/>
</dbReference>
<keyword evidence="4 13" id="KW-0240">DNA-directed RNA polymerase</keyword>
<keyword evidence="5" id="KW-0808">Transferase</keyword>
<evidence type="ECO:0000256" key="6">
    <source>
        <dbReference type="ARBA" id="ARBA00022695"/>
    </source>
</evidence>
<comment type="caution">
    <text evidence="13">The sequence shown here is derived from an EMBL/GenBank/DDBJ whole genome shotgun (WGS) entry which is preliminary data.</text>
</comment>
<evidence type="ECO:0000256" key="4">
    <source>
        <dbReference type="ARBA" id="ARBA00022478"/>
    </source>
</evidence>
<evidence type="ECO:0000259" key="12">
    <source>
        <dbReference type="SMART" id="SM00662"/>
    </source>
</evidence>
<dbReference type="GO" id="GO:0046983">
    <property type="term" value="F:protein dimerization activity"/>
    <property type="evidence" value="ECO:0007669"/>
    <property type="project" value="InterPro"/>
</dbReference>
<feature type="compositionally biased region" description="Acidic residues" evidence="11">
    <location>
        <begin position="237"/>
        <end position="260"/>
    </location>
</feature>
<dbReference type="Gene3D" id="3.30.1360.10">
    <property type="entry name" value="RNA polymerase, RBP11-like subunit"/>
    <property type="match status" value="1"/>
</dbReference>
<dbReference type="AlphaFoldDB" id="A0A1F5S3P6"/>
<dbReference type="EMBL" id="MFGA01000008">
    <property type="protein sequence ID" value="OGF21314.1"/>
    <property type="molecule type" value="Genomic_DNA"/>
</dbReference>